<dbReference type="EMBL" id="AASE01000008">
    <property type="protein sequence ID" value="EAT59068.1"/>
    <property type="molecule type" value="Genomic_DNA"/>
</dbReference>
<gene>
    <name evidence="1" type="ORF">CferDRAFT_0983</name>
</gene>
<comment type="caution">
    <text evidence="1">The sequence shown here is derived from an EMBL/GenBank/DDBJ whole genome shotgun (WGS) entry which is preliminary data.</text>
</comment>
<dbReference type="PANTHER" id="PTHR34801:SF6">
    <property type="entry name" value="SLL1620 PROTEIN"/>
    <property type="match status" value="1"/>
</dbReference>
<evidence type="ECO:0000313" key="1">
    <source>
        <dbReference type="EMBL" id="EAT59068.1"/>
    </source>
</evidence>
<organism evidence="1 2">
    <name type="scientific">Chlorobium ferrooxidans DSM 13031</name>
    <dbReference type="NCBI Taxonomy" id="377431"/>
    <lineage>
        <taxon>Bacteria</taxon>
        <taxon>Pseudomonadati</taxon>
        <taxon>Chlorobiota</taxon>
        <taxon>Chlorobiia</taxon>
        <taxon>Chlorobiales</taxon>
        <taxon>Chlorobiaceae</taxon>
        <taxon>Chlorobium/Pelodictyon group</taxon>
        <taxon>Chlorobium</taxon>
    </lineage>
</organism>
<dbReference type="RefSeq" id="WP_006366315.1">
    <property type="nucleotide sequence ID" value="NZ_AASE01000008.1"/>
</dbReference>
<accession>Q0YS04</accession>
<name>Q0YS04_9CHLB</name>
<reference evidence="1 2" key="2">
    <citation type="submission" date="2006-07" db="EMBL/GenBank/DDBJ databases">
        <title>Sequencing of the draft genome and assembly of Chlorobium ferroxidans DSM 13031.</title>
        <authorList>
            <consortium name="US DOE Joint Genome Institute (JGI-PGF)"/>
            <person name="Copeland A."/>
            <person name="Lucas S."/>
            <person name="Lapidus A."/>
            <person name="Barry K."/>
            <person name="Glavina del Rio T."/>
            <person name="Dalin E."/>
            <person name="Tice H."/>
            <person name="Bruce D."/>
            <person name="Pitluck S."/>
            <person name="Richardson P."/>
        </authorList>
    </citation>
    <scope>NUCLEOTIDE SEQUENCE [LARGE SCALE GENOMIC DNA]</scope>
    <source>
        <strain evidence="1 2">DSM 13031</strain>
    </source>
</reference>
<evidence type="ECO:0000313" key="2">
    <source>
        <dbReference type="Proteomes" id="UP000004162"/>
    </source>
</evidence>
<protein>
    <recommendedName>
        <fullName evidence="3">DUF1499 domain-containing protein</fullName>
    </recommendedName>
</protein>
<dbReference type="Proteomes" id="UP000004162">
    <property type="component" value="Unassembled WGS sequence"/>
</dbReference>
<keyword evidence="2" id="KW-1185">Reference proteome</keyword>
<proteinExistence type="predicted"/>
<sequence length="143" mass="15935">MSDIFSDAIGAVTAQLSGLWPQPEVSPQLVNGKLRPCPPTPNCVSSESSDLIHRIDPLPFSGSPEEAMARLKKVITEKGGTVQHEEQWYIWSTFTVPVIGFIDDVEFRLSPEERVIHVRSSSRLGFSDLGVNRARVEELRKAY</sequence>
<dbReference type="Pfam" id="PF07386">
    <property type="entry name" value="DUF1499"/>
    <property type="match status" value="1"/>
</dbReference>
<dbReference type="AlphaFoldDB" id="Q0YS04"/>
<dbReference type="InterPro" id="IPR010865">
    <property type="entry name" value="DUF1499"/>
</dbReference>
<dbReference type="PANTHER" id="PTHR34801">
    <property type="entry name" value="EXPRESSED PROTEIN"/>
    <property type="match status" value="1"/>
</dbReference>
<dbReference type="OrthoDB" id="9763616at2"/>
<reference evidence="1 2" key="1">
    <citation type="submission" date="2006-07" db="EMBL/GenBank/DDBJ databases">
        <title>Annotation of the draft genome assembly of Chlorobium ferroxidans DSM 13031.</title>
        <authorList>
            <consortium name="US DOE Joint Genome Institute (JGI-ORNL)"/>
            <person name="Larimer F."/>
            <person name="Land M."/>
            <person name="Hauser L."/>
        </authorList>
    </citation>
    <scope>NUCLEOTIDE SEQUENCE [LARGE SCALE GENOMIC DNA]</scope>
    <source>
        <strain evidence="1 2">DSM 13031</strain>
    </source>
</reference>
<evidence type="ECO:0008006" key="3">
    <source>
        <dbReference type="Google" id="ProtNLM"/>
    </source>
</evidence>